<reference evidence="1 2" key="1">
    <citation type="submission" date="2019-04" db="EMBL/GenBank/DDBJ databases">
        <title>Draft genome of the big-headed turtle Platysternon megacephalum.</title>
        <authorList>
            <person name="Gong S."/>
        </authorList>
    </citation>
    <scope>NUCLEOTIDE SEQUENCE [LARGE SCALE GENOMIC DNA]</scope>
    <source>
        <strain evidence="1">DO16091913</strain>
        <tissue evidence="1">Muscle</tissue>
    </source>
</reference>
<keyword evidence="2" id="KW-1185">Reference proteome</keyword>
<gene>
    <name evidence="1" type="ORF">DR999_PMT01106</name>
</gene>
<comment type="caution">
    <text evidence="1">The sequence shown here is derived from an EMBL/GenBank/DDBJ whole genome shotgun (WGS) entry which is preliminary data.</text>
</comment>
<dbReference type="AlphaFoldDB" id="A0A4D9F4P9"/>
<reference evidence="1 2" key="2">
    <citation type="submission" date="2019-04" db="EMBL/GenBank/DDBJ databases">
        <title>The genome sequence of big-headed turtle.</title>
        <authorList>
            <person name="Gong S."/>
        </authorList>
    </citation>
    <scope>NUCLEOTIDE SEQUENCE [LARGE SCALE GENOMIC DNA]</scope>
    <source>
        <strain evidence="1">DO16091913</strain>
        <tissue evidence="1">Muscle</tissue>
    </source>
</reference>
<proteinExistence type="predicted"/>
<sequence>MIKPKFVTCHLTSSSFYLISHHTLQKGCRKMLAESSSLSSIGSRLATLNCPGRIRTTQRLPRGEKLDQTGVILRSQIKVSVGYLGEWKEPAPGQHVRMLLGSMCQ</sequence>
<evidence type="ECO:0000313" key="2">
    <source>
        <dbReference type="Proteomes" id="UP000297703"/>
    </source>
</evidence>
<dbReference type="Proteomes" id="UP000297703">
    <property type="component" value="Unassembled WGS sequence"/>
</dbReference>
<dbReference type="EMBL" id="QXTE01000005">
    <property type="protein sequence ID" value="TFK15343.1"/>
    <property type="molecule type" value="Genomic_DNA"/>
</dbReference>
<accession>A0A4D9F4P9</accession>
<evidence type="ECO:0000313" key="1">
    <source>
        <dbReference type="EMBL" id="TFK15343.1"/>
    </source>
</evidence>
<organism evidence="1 2">
    <name type="scientific">Platysternon megacephalum</name>
    <name type="common">big-headed turtle</name>
    <dbReference type="NCBI Taxonomy" id="55544"/>
    <lineage>
        <taxon>Eukaryota</taxon>
        <taxon>Metazoa</taxon>
        <taxon>Chordata</taxon>
        <taxon>Craniata</taxon>
        <taxon>Vertebrata</taxon>
        <taxon>Euteleostomi</taxon>
        <taxon>Archelosauria</taxon>
        <taxon>Testudinata</taxon>
        <taxon>Testudines</taxon>
        <taxon>Cryptodira</taxon>
        <taxon>Durocryptodira</taxon>
        <taxon>Testudinoidea</taxon>
        <taxon>Platysternidae</taxon>
        <taxon>Platysternon</taxon>
    </lineage>
</organism>
<name>A0A4D9F4P9_9SAUR</name>
<protein>
    <submittedName>
        <fullName evidence="1">Uncharacterized protein</fullName>
    </submittedName>
</protein>